<dbReference type="InterPro" id="IPR036097">
    <property type="entry name" value="HisK_dim/P_sf"/>
</dbReference>
<evidence type="ECO:0000313" key="15">
    <source>
        <dbReference type="EMBL" id="CUO42577.1"/>
    </source>
</evidence>
<keyword evidence="10" id="KW-0902">Two-component regulatory system</keyword>
<dbReference type="Pfam" id="PF16736">
    <property type="entry name" value="sCache_like"/>
    <property type="match status" value="1"/>
</dbReference>
<keyword evidence="4" id="KW-1003">Cell membrane</keyword>
<dbReference type="GO" id="GO:0016036">
    <property type="term" value="P:cellular response to phosphate starvation"/>
    <property type="evidence" value="ECO:0007669"/>
    <property type="project" value="TreeGrafter"/>
</dbReference>
<evidence type="ECO:0000259" key="14">
    <source>
        <dbReference type="PROSITE" id="PS50109"/>
    </source>
</evidence>
<dbReference type="InterPro" id="IPR004358">
    <property type="entry name" value="Sig_transdc_His_kin-like_C"/>
</dbReference>
<dbReference type="PANTHER" id="PTHR45453">
    <property type="entry name" value="PHOSPHATE REGULON SENSOR PROTEIN PHOR"/>
    <property type="match status" value="1"/>
</dbReference>
<keyword evidence="12" id="KW-0175">Coiled coil</keyword>
<dbReference type="InterPro" id="IPR003594">
    <property type="entry name" value="HATPase_dom"/>
</dbReference>
<dbReference type="PRINTS" id="PR00344">
    <property type="entry name" value="BCTRLSENSOR"/>
</dbReference>
<dbReference type="Proteomes" id="UP000095645">
    <property type="component" value="Unassembled WGS sequence"/>
</dbReference>
<evidence type="ECO:0000256" key="11">
    <source>
        <dbReference type="ARBA" id="ARBA00023136"/>
    </source>
</evidence>
<dbReference type="InterPro" id="IPR031967">
    <property type="entry name" value="PhoR_single_Cache-like_dom"/>
</dbReference>
<dbReference type="Gene3D" id="3.30.565.10">
    <property type="entry name" value="Histidine kinase-like ATPase, C-terminal domain"/>
    <property type="match status" value="1"/>
</dbReference>
<dbReference type="InterPro" id="IPR050351">
    <property type="entry name" value="BphY/WalK/GraS-like"/>
</dbReference>
<keyword evidence="8" id="KW-0418">Kinase</keyword>
<name>A0A174EZ62_9FIRM</name>
<dbReference type="SUPFAM" id="SSF55874">
    <property type="entry name" value="ATPase domain of HSP90 chaperone/DNA topoisomerase II/histidine kinase"/>
    <property type="match status" value="1"/>
</dbReference>
<dbReference type="GO" id="GO:0004721">
    <property type="term" value="F:phosphoprotein phosphatase activity"/>
    <property type="evidence" value="ECO:0007669"/>
    <property type="project" value="TreeGrafter"/>
</dbReference>
<keyword evidence="11 13" id="KW-0472">Membrane</keyword>
<reference evidence="15 16" key="1">
    <citation type="submission" date="2015-09" db="EMBL/GenBank/DDBJ databases">
        <authorList>
            <consortium name="Pathogen Informatics"/>
        </authorList>
    </citation>
    <scope>NUCLEOTIDE SEQUENCE [LARGE SCALE GENOMIC DNA]</scope>
    <source>
        <strain evidence="15 16">2789STDY5834861</strain>
    </source>
</reference>
<dbReference type="AlphaFoldDB" id="A0A174EZ62"/>
<dbReference type="SUPFAM" id="SSF47384">
    <property type="entry name" value="Homodimeric domain of signal transducing histidine kinase"/>
    <property type="match status" value="1"/>
</dbReference>
<sequence>MKHKIFSHTSLLIILSVILTFLAAGTVMYNRYDIYMKQGVRDEAAYIKTGLEEDGDVFLSDRVGDATSSRITLLGKDGQVLFDSIENPEEMENHSNRPEFIEAEKQGSGEMVRYSDTLSKQTFYYAVKLKDDQVLRVARTTDSLLVTMLTSFLLLGGLVCVILVIELFLVQKQTRKLIEPINRIDLEHPLEHVCYEELRPLLFRLDQQNRQIQKQLEDLKNAESARKEFTANVSHELKTPLMSISGYAELMMNGMVPPDKMQDFSGRIFHESERLSNLVADIIQLSRLDEKNGETMFEQVDIGELGEDVINNLQNRAAKKKINLEYTGGPAQMQGVRHVLYEMFYNITDNAIRYTPDGGDVKVFVGKLNGKPYFRVEDNGIGIPESEQQRIFERFYRVDKSHSRETGGTGLGLSIVKHGAVLHHAKILLDSEPGKGTKMEILFDQTK</sequence>
<keyword evidence="13" id="KW-0812">Transmembrane</keyword>
<comment type="catalytic activity">
    <reaction evidence="1">
        <text>ATP + protein L-histidine = ADP + protein N-phospho-L-histidine.</text>
        <dbReference type="EC" id="2.7.13.3"/>
    </reaction>
</comment>
<organism evidence="15 16">
    <name type="scientific">Blautia obeum</name>
    <dbReference type="NCBI Taxonomy" id="40520"/>
    <lineage>
        <taxon>Bacteria</taxon>
        <taxon>Bacillati</taxon>
        <taxon>Bacillota</taxon>
        <taxon>Clostridia</taxon>
        <taxon>Lachnospirales</taxon>
        <taxon>Lachnospiraceae</taxon>
        <taxon>Blautia</taxon>
    </lineage>
</organism>
<dbReference type="InterPro" id="IPR036890">
    <property type="entry name" value="HATPase_C_sf"/>
</dbReference>
<keyword evidence="13" id="KW-1133">Transmembrane helix</keyword>
<evidence type="ECO:0000256" key="5">
    <source>
        <dbReference type="ARBA" id="ARBA00022553"/>
    </source>
</evidence>
<dbReference type="SMART" id="SM00387">
    <property type="entry name" value="HATPase_c"/>
    <property type="match status" value="1"/>
</dbReference>
<evidence type="ECO:0000256" key="8">
    <source>
        <dbReference type="ARBA" id="ARBA00022777"/>
    </source>
</evidence>
<dbReference type="CDD" id="cd00075">
    <property type="entry name" value="HATPase"/>
    <property type="match status" value="1"/>
</dbReference>
<dbReference type="FunFam" id="1.10.287.130:FF:000008">
    <property type="entry name" value="Two-component sensor histidine kinase"/>
    <property type="match status" value="1"/>
</dbReference>
<dbReference type="SMART" id="SM00388">
    <property type="entry name" value="HisKA"/>
    <property type="match status" value="1"/>
</dbReference>
<dbReference type="Pfam" id="PF02518">
    <property type="entry name" value="HATPase_c"/>
    <property type="match status" value="1"/>
</dbReference>
<dbReference type="InterPro" id="IPR003661">
    <property type="entry name" value="HisK_dim/P_dom"/>
</dbReference>
<gene>
    <name evidence="15" type="primary">phoR_9</name>
    <name evidence="15" type="ORF">ERS852476_02831</name>
</gene>
<dbReference type="RefSeq" id="WP_022380566.1">
    <property type="nucleotide sequence ID" value="NZ_CYZP01000028.1"/>
</dbReference>
<dbReference type="FunFam" id="3.30.565.10:FF:000006">
    <property type="entry name" value="Sensor histidine kinase WalK"/>
    <property type="match status" value="1"/>
</dbReference>
<evidence type="ECO:0000256" key="1">
    <source>
        <dbReference type="ARBA" id="ARBA00000085"/>
    </source>
</evidence>
<evidence type="ECO:0000256" key="3">
    <source>
        <dbReference type="ARBA" id="ARBA00012438"/>
    </source>
</evidence>
<keyword evidence="7" id="KW-0547">Nucleotide-binding</keyword>
<keyword evidence="5" id="KW-0597">Phosphoprotein</keyword>
<evidence type="ECO:0000256" key="2">
    <source>
        <dbReference type="ARBA" id="ARBA00004236"/>
    </source>
</evidence>
<evidence type="ECO:0000256" key="7">
    <source>
        <dbReference type="ARBA" id="ARBA00022741"/>
    </source>
</evidence>
<comment type="subcellular location">
    <subcellularLocation>
        <location evidence="2">Cell membrane</location>
    </subcellularLocation>
</comment>
<evidence type="ECO:0000256" key="13">
    <source>
        <dbReference type="SAM" id="Phobius"/>
    </source>
</evidence>
<evidence type="ECO:0000256" key="9">
    <source>
        <dbReference type="ARBA" id="ARBA00022840"/>
    </source>
</evidence>
<dbReference type="CDD" id="cd00082">
    <property type="entry name" value="HisKA"/>
    <property type="match status" value="1"/>
</dbReference>
<dbReference type="EMBL" id="CYZP01000028">
    <property type="protein sequence ID" value="CUO42577.1"/>
    <property type="molecule type" value="Genomic_DNA"/>
</dbReference>
<feature type="coiled-coil region" evidence="12">
    <location>
        <begin position="202"/>
        <end position="232"/>
    </location>
</feature>
<keyword evidence="6 15" id="KW-0808">Transferase</keyword>
<dbReference type="GO" id="GO:0005524">
    <property type="term" value="F:ATP binding"/>
    <property type="evidence" value="ECO:0007669"/>
    <property type="project" value="UniProtKB-KW"/>
</dbReference>
<protein>
    <recommendedName>
        <fullName evidence="3">histidine kinase</fullName>
        <ecNumber evidence="3">2.7.13.3</ecNumber>
    </recommendedName>
</protein>
<accession>A0A174EZ62</accession>
<dbReference type="PROSITE" id="PS50109">
    <property type="entry name" value="HIS_KIN"/>
    <property type="match status" value="1"/>
</dbReference>
<proteinExistence type="predicted"/>
<dbReference type="GO" id="GO:0000155">
    <property type="term" value="F:phosphorelay sensor kinase activity"/>
    <property type="evidence" value="ECO:0007669"/>
    <property type="project" value="InterPro"/>
</dbReference>
<dbReference type="InterPro" id="IPR005467">
    <property type="entry name" value="His_kinase_dom"/>
</dbReference>
<dbReference type="Gene3D" id="1.10.287.130">
    <property type="match status" value="1"/>
</dbReference>
<evidence type="ECO:0000256" key="10">
    <source>
        <dbReference type="ARBA" id="ARBA00023012"/>
    </source>
</evidence>
<feature type="domain" description="Histidine kinase" evidence="14">
    <location>
        <begin position="232"/>
        <end position="447"/>
    </location>
</feature>
<dbReference type="Pfam" id="PF00512">
    <property type="entry name" value="HisKA"/>
    <property type="match status" value="1"/>
</dbReference>
<dbReference type="EC" id="2.7.13.3" evidence="3"/>
<feature type="transmembrane region" description="Helical" evidence="13">
    <location>
        <begin position="144"/>
        <end position="169"/>
    </location>
</feature>
<dbReference type="GO" id="GO:0005886">
    <property type="term" value="C:plasma membrane"/>
    <property type="evidence" value="ECO:0007669"/>
    <property type="project" value="UniProtKB-SubCell"/>
</dbReference>
<evidence type="ECO:0000256" key="12">
    <source>
        <dbReference type="SAM" id="Coils"/>
    </source>
</evidence>
<evidence type="ECO:0000256" key="4">
    <source>
        <dbReference type="ARBA" id="ARBA00022475"/>
    </source>
</evidence>
<evidence type="ECO:0000256" key="6">
    <source>
        <dbReference type="ARBA" id="ARBA00022679"/>
    </source>
</evidence>
<feature type="transmembrane region" description="Helical" evidence="13">
    <location>
        <begin position="12"/>
        <end position="32"/>
    </location>
</feature>
<keyword evidence="9" id="KW-0067">ATP-binding</keyword>
<evidence type="ECO:0000313" key="16">
    <source>
        <dbReference type="Proteomes" id="UP000095645"/>
    </source>
</evidence>
<dbReference type="PANTHER" id="PTHR45453:SF1">
    <property type="entry name" value="PHOSPHATE REGULON SENSOR PROTEIN PHOR"/>
    <property type="match status" value="1"/>
</dbReference>